<dbReference type="InterPro" id="IPR042194">
    <property type="entry name" value="FHIPEP_1"/>
</dbReference>
<sequence>MADSPRTEQTGFLPGAGRRSDLIVAIGVVVIIMMLIIPLPTVLLDTLMIANLLLGLLTILIVLYTRDALDFSVFPTLLLVTTVYGLALNVSSTRLILSQGELFSGQIVRAFAAFVVGTEGSEGLVIGLIIFIILVAVQFVVITKGATRVAEVAARFTLDALPGKQMAIEAEYNNGSLSEEQMTKKKLALEREVDFYGAMDGASKFVSGNVKVGILITVVNIIGGLIVGTSIHGESINNALYTYVSLTIGDGLVSQFPALLISTATGLIVTRAISDGTFGEDVATQFSNQSRVYWIASAFLLILAVLPGFPWYVLVPLAALTAFTAYRLQNRDREAAEAEVALAEAAPQAPAQAEPTHVAPLDPLSMELGYGLIPLVDKEKGAELLDRITSIRREMALELGLVVPRIRIIDNMRLGPNDYSLKIRGVEVGRGTIRMGRYLSINPGGVREEVEGEATQDPAFGLPALWIAEANRERAERAGYTVVDPPSIAATHLTEVIKRHASDLLGRQEVRQMLDQLKPDYPAVVDEVNNVLGLGEIQKVLQGLLHEQVSIRNQVVILETLADYAPMSKEISFLIEKTRQALGRQICLQYADEDRLLRVITIDPALEQQIVDSRVDTASGPVSALPPAQHREWVSGVAGMVRRMQEQGALPVILCSEAARRLVKQSLLRDIPDAAVLSIPEISSDISVESLGQIEIQPQSEDG</sequence>
<dbReference type="STRING" id="159291.SAMN05920897_10349"/>
<dbReference type="Proteomes" id="UP000186400">
    <property type="component" value="Unassembled WGS sequence"/>
</dbReference>
<dbReference type="Gene3D" id="3.40.50.12790">
    <property type="entry name" value="FHIPEP family, domain 4"/>
    <property type="match status" value="1"/>
</dbReference>
<feature type="transmembrane region" description="Helical" evidence="7">
    <location>
        <begin position="22"/>
        <end position="39"/>
    </location>
</feature>
<dbReference type="GO" id="GO:0009306">
    <property type="term" value="P:protein secretion"/>
    <property type="evidence" value="ECO:0007669"/>
    <property type="project" value="InterPro"/>
</dbReference>
<dbReference type="AlphaFoldDB" id="A0A1N6PMN4"/>
<keyword evidence="7" id="KW-0653">Protein transport</keyword>
<keyword evidence="8" id="KW-0969">Cilium</keyword>
<keyword evidence="7" id="KW-0813">Transport</keyword>
<name>A0A1N6PMN4_9SPIO</name>
<feature type="transmembrane region" description="Helical" evidence="7">
    <location>
        <begin position="252"/>
        <end position="273"/>
    </location>
</feature>
<dbReference type="InterPro" id="IPR006301">
    <property type="entry name" value="FlhA"/>
</dbReference>
<comment type="similarity">
    <text evidence="2 7">Belongs to the FHIPEP (flagella/HR/invasion proteins export pore) family.</text>
</comment>
<dbReference type="Gene3D" id="3.40.30.60">
    <property type="entry name" value="FHIPEP family, domain 1"/>
    <property type="match status" value="1"/>
</dbReference>
<dbReference type="Pfam" id="PF00771">
    <property type="entry name" value="FHIPEP"/>
    <property type="match status" value="1"/>
</dbReference>
<dbReference type="InterPro" id="IPR042193">
    <property type="entry name" value="FHIPEP_3"/>
</dbReference>
<evidence type="ECO:0000256" key="1">
    <source>
        <dbReference type="ARBA" id="ARBA00004651"/>
    </source>
</evidence>
<keyword evidence="7" id="KW-1005">Bacterial flagellum biogenesis</keyword>
<keyword evidence="9" id="KW-1185">Reference proteome</keyword>
<feature type="transmembrane region" description="Helical" evidence="7">
    <location>
        <begin position="124"/>
        <end position="142"/>
    </location>
</feature>
<evidence type="ECO:0000256" key="4">
    <source>
        <dbReference type="ARBA" id="ARBA00022692"/>
    </source>
</evidence>
<keyword evidence="7" id="KW-1006">Bacterial flagellum protein export</keyword>
<comment type="subcellular location">
    <subcellularLocation>
        <location evidence="1 7">Cell membrane</location>
        <topology evidence="1 7">Multi-pass membrane protein</topology>
    </subcellularLocation>
</comment>
<evidence type="ECO:0000256" key="3">
    <source>
        <dbReference type="ARBA" id="ARBA00022475"/>
    </source>
</evidence>
<feature type="transmembrane region" description="Helical" evidence="7">
    <location>
        <begin position="293"/>
        <end position="314"/>
    </location>
</feature>
<evidence type="ECO:0000256" key="2">
    <source>
        <dbReference type="ARBA" id="ARBA00008835"/>
    </source>
</evidence>
<dbReference type="InterPro" id="IPR042196">
    <property type="entry name" value="FHIPEP_4"/>
</dbReference>
<dbReference type="PIRSF" id="PIRSF005419">
    <property type="entry name" value="FlhA"/>
    <property type="match status" value="1"/>
</dbReference>
<evidence type="ECO:0000256" key="7">
    <source>
        <dbReference type="RuleBase" id="RU364093"/>
    </source>
</evidence>
<keyword evidence="3 7" id="KW-1003">Cell membrane</keyword>
<keyword evidence="4 7" id="KW-0812">Transmembrane</keyword>
<dbReference type="InterPro" id="IPR001712">
    <property type="entry name" value="T3SS_FHIPEP"/>
</dbReference>
<organism evidence="8 9">
    <name type="scientific">Alkalispirochaeta americana</name>
    <dbReference type="NCBI Taxonomy" id="159291"/>
    <lineage>
        <taxon>Bacteria</taxon>
        <taxon>Pseudomonadati</taxon>
        <taxon>Spirochaetota</taxon>
        <taxon>Spirochaetia</taxon>
        <taxon>Spirochaetales</taxon>
        <taxon>Spirochaetaceae</taxon>
        <taxon>Alkalispirochaeta</taxon>
    </lineage>
</organism>
<dbReference type="GO" id="GO:0005886">
    <property type="term" value="C:plasma membrane"/>
    <property type="evidence" value="ECO:0007669"/>
    <property type="project" value="UniProtKB-SubCell"/>
</dbReference>
<dbReference type="PANTHER" id="PTHR30161">
    <property type="entry name" value="FLAGELLAR EXPORT PROTEIN, MEMBRANE FLHA SUBUNIT-RELATED"/>
    <property type="match status" value="1"/>
</dbReference>
<dbReference type="OrthoDB" id="9759185at2"/>
<dbReference type="EMBL" id="FTMS01000003">
    <property type="protein sequence ID" value="SIQ05566.1"/>
    <property type="molecule type" value="Genomic_DNA"/>
</dbReference>
<feature type="transmembrane region" description="Helical" evidence="7">
    <location>
        <begin position="212"/>
        <end position="232"/>
    </location>
</feature>
<evidence type="ECO:0000313" key="9">
    <source>
        <dbReference type="Proteomes" id="UP000186400"/>
    </source>
</evidence>
<accession>A0A1N6PMN4</accession>
<feature type="transmembrane region" description="Helical" evidence="7">
    <location>
        <begin position="71"/>
        <end position="90"/>
    </location>
</feature>
<reference evidence="8 9" key="1">
    <citation type="submission" date="2017-01" db="EMBL/GenBank/DDBJ databases">
        <authorList>
            <person name="Mah S.A."/>
            <person name="Swanson W.J."/>
            <person name="Moy G.W."/>
            <person name="Vacquier V.D."/>
        </authorList>
    </citation>
    <scope>NUCLEOTIDE SEQUENCE [LARGE SCALE GENOMIC DNA]</scope>
    <source>
        <strain evidence="8 9">ASpG1</strain>
    </source>
</reference>
<keyword evidence="5 7" id="KW-1133">Transmembrane helix</keyword>
<dbReference type="NCBIfam" id="TIGR01398">
    <property type="entry name" value="FlhA"/>
    <property type="match status" value="1"/>
</dbReference>
<evidence type="ECO:0000313" key="8">
    <source>
        <dbReference type="EMBL" id="SIQ05566.1"/>
    </source>
</evidence>
<dbReference type="Gene3D" id="1.10.8.540">
    <property type="entry name" value="FHIPEP family, domain 3"/>
    <property type="match status" value="1"/>
</dbReference>
<dbReference type="PANTHER" id="PTHR30161:SF1">
    <property type="entry name" value="FLAGELLAR BIOSYNTHESIS PROTEIN FLHA-RELATED"/>
    <property type="match status" value="1"/>
</dbReference>
<keyword evidence="8" id="KW-0966">Cell projection</keyword>
<evidence type="ECO:0000256" key="5">
    <source>
        <dbReference type="ARBA" id="ARBA00022989"/>
    </source>
</evidence>
<keyword evidence="6 7" id="KW-0472">Membrane</keyword>
<comment type="function">
    <text evidence="7">Required for formation of the rod structure of the flagellar apparatus. Together with FliI and FliH, may constitute the export apparatus of flagellin.</text>
</comment>
<gene>
    <name evidence="7" type="primary">flhA</name>
    <name evidence="8" type="ORF">SAMN05920897_10349</name>
</gene>
<dbReference type="PRINTS" id="PR00949">
    <property type="entry name" value="TYPE3IMAPROT"/>
</dbReference>
<proteinExistence type="inferred from homology"/>
<protein>
    <recommendedName>
        <fullName evidence="7">Flagellar biosynthesis protein FlhA</fullName>
    </recommendedName>
</protein>
<keyword evidence="8" id="KW-0282">Flagellum</keyword>
<dbReference type="RefSeq" id="WP_076487833.1">
    <property type="nucleotide sequence ID" value="NZ_FTMS01000003.1"/>
</dbReference>
<evidence type="ECO:0000256" key="6">
    <source>
        <dbReference type="ARBA" id="ARBA00023136"/>
    </source>
</evidence>
<feature type="transmembrane region" description="Helical" evidence="7">
    <location>
        <begin position="46"/>
        <end position="65"/>
    </location>
</feature>
<dbReference type="GO" id="GO:0044780">
    <property type="term" value="P:bacterial-type flagellum assembly"/>
    <property type="evidence" value="ECO:0007669"/>
    <property type="project" value="InterPro"/>
</dbReference>